<dbReference type="SUPFAM" id="SSF51905">
    <property type="entry name" value="FAD/NAD(P)-binding domain"/>
    <property type="match status" value="1"/>
</dbReference>
<comment type="pathway">
    <text evidence="2 11">Porphyrin-containing compound metabolism; protoporphyrin-IX biosynthesis; protoporphyrin-IX from protoporphyrinogen-IX: step 1/1.</text>
</comment>
<name>A0A0E9NJ11_SAICN</name>
<comment type="catalytic activity">
    <reaction evidence="10 11">
        <text>protoporphyrinogen IX + 3 O2 = protoporphyrin IX + 3 H2O2</text>
        <dbReference type="Rhea" id="RHEA:25576"/>
        <dbReference type="ChEBI" id="CHEBI:15379"/>
        <dbReference type="ChEBI" id="CHEBI:16240"/>
        <dbReference type="ChEBI" id="CHEBI:57306"/>
        <dbReference type="ChEBI" id="CHEBI:57307"/>
        <dbReference type="EC" id="1.3.3.4"/>
    </reaction>
</comment>
<comment type="function">
    <text evidence="1 11">Catalyzes the 6-electron oxidation of protoporphyrinogen-IX to form protoporphyrin-IX.</text>
</comment>
<dbReference type="EMBL" id="BACD03000025">
    <property type="protein sequence ID" value="GAO49676.1"/>
    <property type="molecule type" value="Genomic_DNA"/>
</dbReference>
<dbReference type="Proteomes" id="UP000033140">
    <property type="component" value="Unassembled WGS sequence"/>
</dbReference>
<reference evidence="15 16" key="3">
    <citation type="journal article" date="2015" name="Genome Announc.">
        <title>Draft Genome Sequence of the Archiascomycetous Yeast Saitoella complicata.</title>
        <authorList>
            <person name="Yamauchi K."/>
            <person name="Kondo S."/>
            <person name="Hamamoto M."/>
            <person name="Takahashi Y."/>
            <person name="Ogura Y."/>
            <person name="Hayashi T."/>
            <person name="Nishida H."/>
        </authorList>
    </citation>
    <scope>NUCLEOTIDE SEQUENCE [LARGE SCALE GENOMIC DNA]</scope>
    <source>
        <strain evidence="15 16">NRRL Y-17804</strain>
    </source>
</reference>
<feature type="region of interest" description="Disordered" evidence="12">
    <location>
        <begin position="557"/>
        <end position="576"/>
    </location>
</feature>
<evidence type="ECO:0000256" key="12">
    <source>
        <dbReference type="SAM" id="MobiDB-lite"/>
    </source>
</evidence>
<dbReference type="PANTHER" id="PTHR42923">
    <property type="entry name" value="PROTOPORPHYRINOGEN OXIDASE"/>
    <property type="match status" value="1"/>
</dbReference>
<evidence type="ECO:0000259" key="14">
    <source>
        <dbReference type="Pfam" id="PF01593"/>
    </source>
</evidence>
<dbReference type="Pfam" id="PF01593">
    <property type="entry name" value="Amino_oxidase"/>
    <property type="match status" value="1"/>
</dbReference>
<evidence type="ECO:0000256" key="4">
    <source>
        <dbReference type="ARBA" id="ARBA00012867"/>
    </source>
</evidence>
<keyword evidence="13" id="KW-0812">Transmembrane</keyword>
<evidence type="ECO:0000256" key="7">
    <source>
        <dbReference type="ARBA" id="ARBA00023002"/>
    </source>
</evidence>
<evidence type="ECO:0000256" key="9">
    <source>
        <dbReference type="ARBA" id="ARBA00023244"/>
    </source>
</evidence>
<dbReference type="GO" id="GO:0006782">
    <property type="term" value="P:protoporphyrinogen IX biosynthetic process"/>
    <property type="evidence" value="ECO:0007669"/>
    <property type="project" value="UniProtKB-UniRule"/>
</dbReference>
<dbReference type="InterPro" id="IPR002937">
    <property type="entry name" value="Amino_oxidase"/>
</dbReference>
<dbReference type="SUPFAM" id="SSF54373">
    <property type="entry name" value="FAD-linked reductases, C-terminal domain"/>
    <property type="match status" value="1"/>
</dbReference>
<dbReference type="PANTHER" id="PTHR42923:SF3">
    <property type="entry name" value="PROTOPORPHYRINOGEN OXIDASE"/>
    <property type="match status" value="1"/>
</dbReference>
<sequence>MAAPPVKSVAVIGSGISGLTAAYYARRHLPHSTPLTIYESHPTHLGGWLQTTHHSVEDKRVIFEHGPRSLRPVGLSGLCTFDLIRELGLEKELILVPKTHPSAKNRYVYYKGGLNKLPSALLDLPKAAATVPILRGLVSSVAHEPFAAKRPEGLEDESIGAFVRRRFGVRGVGVDTLLSAIVHGIYAADLDTLSVRSTFPILWDLETYHGSVVKGMLGGAKRIPKDEREVKQETELKEKNKELVEMMNGMSVYSFKDGLATLTERLRTSLSNDNVTFKFGTPVTDLSISPSSVTITAGSDNASFSHVIANVAPKTLASISPSLPLPTPPSTSSSTVLLVNLFFPPSAAPHVPAGFGYLIPKTVGLDENPHRALGIVFDSHGVPGQDSAEGVKLTVMLGGHWWSALSPSELAEREEQGVELALGTVRRHLGIITKPILAEAHLQRECIPQYGVGHRGFLGKAKSVVEGWGGGRVSVVGAGWGGVSVNDCVRGGRDVGIGLERGVTGLESTLYRLVPHGIIAVCVAVIFLKFLPVSIALRFASKILPLYYMFDATGSATPQPAPGPPNKSYPYTNDPS</sequence>
<dbReference type="AlphaFoldDB" id="A0A0E9NJ11"/>
<evidence type="ECO:0000256" key="11">
    <source>
        <dbReference type="RuleBase" id="RU367069"/>
    </source>
</evidence>
<dbReference type="InterPro" id="IPR036188">
    <property type="entry name" value="FAD/NAD-bd_sf"/>
</dbReference>
<dbReference type="Gene3D" id="3.50.50.60">
    <property type="entry name" value="FAD/NAD(P)-binding domain"/>
    <property type="match status" value="1"/>
</dbReference>
<dbReference type="InterPro" id="IPR050464">
    <property type="entry name" value="Zeta_carotene_desat/Oxidored"/>
</dbReference>
<keyword evidence="13" id="KW-1133">Transmembrane helix</keyword>
<comment type="similarity">
    <text evidence="3 11">Belongs to the protoporphyrinogen/coproporphyrinogen oxidase family. Protoporphyrinogen oxidase subfamily.</text>
</comment>
<gene>
    <name evidence="15" type="ORF">G7K_3822-t1</name>
</gene>
<evidence type="ECO:0000256" key="10">
    <source>
        <dbReference type="ARBA" id="ARBA00047554"/>
    </source>
</evidence>
<keyword evidence="5 11" id="KW-0285">Flavoprotein</keyword>
<dbReference type="NCBIfam" id="TIGR00562">
    <property type="entry name" value="proto_IX_ox"/>
    <property type="match status" value="1"/>
</dbReference>
<keyword evidence="16" id="KW-1185">Reference proteome</keyword>
<evidence type="ECO:0000313" key="16">
    <source>
        <dbReference type="Proteomes" id="UP000033140"/>
    </source>
</evidence>
<dbReference type="GO" id="GO:0005743">
    <property type="term" value="C:mitochondrial inner membrane"/>
    <property type="evidence" value="ECO:0007669"/>
    <property type="project" value="UniProtKB-SubCell"/>
</dbReference>
<keyword evidence="8 11" id="KW-0350">Heme biosynthesis</keyword>
<reference evidence="15 16" key="2">
    <citation type="journal article" date="2014" name="J. Gen. Appl. Microbiol.">
        <title>The early diverging ascomycetous budding yeast Saitoella complicata has three histone deacetylases belonging to the Clr6, Hos2, and Rpd3 lineages.</title>
        <authorList>
            <person name="Nishida H."/>
            <person name="Matsumoto T."/>
            <person name="Kondo S."/>
            <person name="Hamamoto M."/>
            <person name="Yoshikawa H."/>
        </authorList>
    </citation>
    <scope>NUCLEOTIDE SEQUENCE [LARGE SCALE GENOMIC DNA]</scope>
    <source>
        <strain evidence="15 16">NRRL Y-17804</strain>
    </source>
</reference>
<evidence type="ECO:0000256" key="6">
    <source>
        <dbReference type="ARBA" id="ARBA00022827"/>
    </source>
</evidence>
<comment type="caution">
    <text evidence="15">The sequence shown here is derived from an EMBL/GenBank/DDBJ whole genome shotgun (WGS) entry which is preliminary data.</text>
</comment>
<evidence type="ECO:0000256" key="13">
    <source>
        <dbReference type="SAM" id="Phobius"/>
    </source>
</evidence>
<evidence type="ECO:0000256" key="5">
    <source>
        <dbReference type="ARBA" id="ARBA00022630"/>
    </source>
</evidence>
<organism evidence="15 16">
    <name type="scientific">Saitoella complicata (strain BCRC 22490 / CBS 7301 / JCM 7358 / NBRC 10748 / NRRL Y-17804)</name>
    <dbReference type="NCBI Taxonomy" id="698492"/>
    <lineage>
        <taxon>Eukaryota</taxon>
        <taxon>Fungi</taxon>
        <taxon>Dikarya</taxon>
        <taxon>Ascomycota</taxon>
        <taxon>Taphrinomycotina</taxon>
        <taxon>Taphrinomycotina incertae sedis</taxon>
        <taxon>Saitoella</taxon>
    </lineage>
</organism>
<dbReference type="OMA" id="EHNQAVQ"/>
<evidence type="ECO:0000256" key="1">
    <source>
        <dbReference type="ARBA" id="ARBA00002600"/>
    </source>
</evidence>
<dbReference type="STRING" id="698492.A0A0E9NJ11"/>
<keyword evidence="13" id="KW-0472">Membrane</keyword>
<dbReference type="UniPathway" id="UPA00251">
    <property type="reaction ID" value="UER00324"/>
</dbReference>
<reference evidence="15 16" key="1">
    <citation type="journal article" date="2011" name="J. Gen. Appl. Microbiol.">
        <title>Draft genome sequencing of the enigmatic yeast Saitoella complicata.</title>
        <authorList>
            <person name="Nishida H."/>
            <person name="Hamamoto M."/>
            <person name="Sugiyama J."/>
        </authorList>
    </citation>
    <scope>NUCLEOTIDE SEQUENCE [LARGE SCALE GENOMIC DNA]</scope>
    <source>
        <strain evidence="15 16">NRRL Y-17804</strain>
    </source>
</reference>
<evidence type="ECO:0000256" key="2">
    <source>
        <dbReference type="ARBA" id="ARBA00005073"/>
    </source>
</evidence>
<feature type="domain" description="Amine oxidase" evidence="14">
    <location>
        <begin position="16"/>
        <end position="494"/>
    </location>
</feature>
<comment type="subcellular location">
    <subcellularLocation>
        <location evidence="11">Mitochondrion inner membrane</location>
    </subcellularLocation>
</comment>
<accession>A0A0E9NJ11</accession>
<comment type="cofactor">
    <cofactor evidence="11">
        <name>FAD</name>
        <dbReference type="ChEBI" id="CHEBI:57692"/>
    </cofactor>
    <text evidence="11">Binds 1 FAD per subunit.</text>
</comment>
<keyword evidence="7 11" id="KW-0560">Oxidoreductase</keyword>
<feature type="transmembrane region" description="Helical" evidence="13">
    <location>
        <begin position="518"/>
        <end position="540"/>
    </location>
</feature>
<dbReference type="EC" id="1.3.3.4" evidence="4 11"/>
<protein>
    <recommendedName>
        <fullName evidence="4 11">Protoporphyrinogen oxidase</fullName>
        <ecNumber evidence="4 11">1.3.3.4</ecNumber>
    </recommendedName>
</protein>
<proteinExistence type="inferred from homology"/>
<dbReference type="GO" id="GO:0004729">
    <property type="term" value="F:oxygen-dependent protoporphyrinogen oxidase activity"/>
    <property type="evidence" value="ECO:0007669"/>
    <property type="project" value="UniProtKB-UniRule"/>
</dbReference>
<evidence type="ECO:0000256" key="8">
    <source>
        <dbReference type="ARBA" id="ARBA00023133"/>
    </source>
</evidence>
<evidence type="ECO:0000313" key="15">
    <source>
        <dbReference type="EMBL" id="GAO49676.1"/>
    </source>
</evidence>
<keyword evidence="6 11" id="KW-0274">FAD</keyword>
<dbReference type="InterPro" id="IPR004572">
    <property type="entry name" value="Protoporphyrinogen_oxidase"/>
</dbReference>
<keyword evidence="9 11" id="KW-0627">Porphyrin biosynthesis</keyword>
<evidence type="ECO:0000256" key="3">
    <source>
        <dbReference type="ARBA" id="ARBA00010551"/>
    </source>
</evidence>